<dbReference type="Pfam" id="PF13306">
    <property type="entry name" value="LRR_5"/>
    <property type="match status" value="1"/>
</dbReference>
<evidence type="ECO:0000313" key="2">
    <source>
        <dbReference type="Proteomes" id="UP001295423"/>
    </source>
</evidence>
<gene>
    <name evidence="1" type="ORF">CYCCA115_LOCUS20176</name>
</gene>
<dbReference type="Gene3D" id="3.80.10.10">
    <property type="entry name" value="Ribonuclease Inhibitor"/>
    <property type="match status" value="3"/>
</dbReference>
<dbReference type="InterPro" id="IPR026906">
    <property type="entry name" value="LRR_5"/>
</dbReference>
<dbReference type="SUPFAM" id="SSF52058">
    <property type="entry name" value="L domain-like"/>
    <property type="match status" value="2"/>
</dbReference>
<dbReference type="Proteomes" id="UP001295423">
    <property type="component" value="Unassembled WGS sequence"/>
</dbReference>
<accession>A0AAD2JMB6</accession>
<evidence type="ECO:0000313" key="1">
    <source>
        <dbReference type="EMBL" id="CAJ1963466.1"/>
    </source>
</evidence>
<dbReference type="PANTHER" id="PTHR45661:SF3">
    <property type="entry name" value="IG-LIKE DOMAIN-CONTAINING PROTEIN"/>
    <property type="match status" value="1"/>
</dbReference>
<comment type="caution">
    <text evidence="1">The sequence shown here is derived from an EMBL/GenBank/DDBJ whole genome shotgun (WGS) entry which is preliminary data.</text>
</comment>
<sequence length="413" mass="45774">MTSCHYFGNADERIPDDVKELVVHPLVQSIPKETCLDFEHLTRVNFNGSALRTIGMAAFHGCISLLEIAIPPSVTMIGDFAYGDCRSLTQVHFAEDGLLTAIGIEAFSCCESLSEVSIPSSVETIGRFAFARCQSLARVVLQEGLKAIDIGAFMECVKLEKVDIPKTLEVLGSSAFLRCMALQEVNIEEGSLRVIGHRAFGRCFKLQTIRIPSTVERVESETFTLCESLRMMKFQNGLRYLGDSSFHGCQNLQAVALPKSVTVICRFAFQECRKLVSVELGDGPLTMTIYGDAFRDCTSLINICLPSESRNTQPIPDYVQSGDVDVNSFRYCTALENQYDDTEIPLAITSRFENFPVHKRCYYATVTSANELAQEIALAMQVSHKNTLDHVVDPFGMTPFHILLSGANCRLDL</sequence>
<proteinExistence type="predicted"/>
<dbReference type="PANTHER" id="PTHR45661">
    <property type="entry name" value="SURFACE ANTIGEN"/>
    <property type="match status" value="1"/>
</dbReference>
<protein>
    <submittedName>
        <fullName evidence="1">Uncharacterized protein</fullName>
    </submittedName>
</protein>
<keyword evidence="2" id="KW-1185">Reference proteome</keyword>
<reference evidence="1" key="1">
    <citation type="submission" date="2023-08" db="EMBL/GenBank/DDBJ databases">
        <authorList>
            <person name="Audoor S."/>
            <person name="Bilcke G."/>
        </authorList>
    </citation>
    <scope>NUCLEOTIDE SEQUENCE</scope>
</reference>
<name>A0AAD2JMB6_9STRA</name>
<dbReference type="AlphaFoldDB" id="A0AAD2JMB6"/>
<dbReference type="InterPro" id="IPR032675">
    <property type="entry name" value="LRR_dom_sf"/>
</dbReference>
<dbReference type="EMBL" id="CAKOGP040002147">
    <property type="protein sequence ID" value="CAJ1963466.1"/>
    <property type="molecule type" value="Genomic_DNA"/>
</dbReference>
<dbReference type="InterPro" id="IPR053139">
    <property type="entry name" value="Surface_bspA-like"/>
</dbReference>
<organism evidence="1 2">
    <name type="scientific">Cylindrotheca closterium</name>
    <dbReference type="NCBI Taxonomy" id="2856"/>
    <lineage>
        <taxon>Eukaryota</taxon>
        <taxon>Sar</taxon>
        <taxon>Stramenopiles</taxon>
        <taxon>Ochrophyta</taxon>
        <taxon>Bacillariophyta</taxon>
        <taxon>Bacillariophyceae</taxon>
        <taxon>Bacillariophycidae</taxon>
        <taxon>Bacillariales</taxon>
        <taxon>Bacillariaceae</taxon>
        <taxon>Cylindrotheca</taxon>
    </lineage>
</organism>